<dbReference type="AlphaFoldDB" id="M5TXH1"/>
<feature type="signal peptide" evidence="1">
    <location>
        <begin position="1"/>
        <end position="22"/>
    </location>
</feature>
<dbReference type="PATRIC" id="fig|1263870.3.peg.4898"/>
<comment type="caution">
    <text evidence="2">The sequence shown here is derived from an EMBL/GenBank/DDBJ whole genome shotgun (WGS) entry which is preliminary data.</text>
</comment>
<proteinExistence type="predicted"/>
<gene>
    <name evidence="2" type="ORF">RSSM_04632</name>
</gene>
<keyword evidence="1" id="KW-0732">Signal</keyword>
<organism evidence="2 3">
    <name type="scientific">Rhodopirellula sallentina SM41</name>
    <dbReference type="NCBI Taxonomy" id="1263870"/>
    <lineage>
        <taxon>Bacteria</taxon>
        <taxon>Pseudomonadati</taxon>
        <taxon>Planctomycetota</taxon>
        <taxon>Planctomycetia</taxon>
        <taxon>Pirellulales</taxon>
        <taxon>Pirellulaceae</taxon>
        <taxon>Rhodopirellula</taxon>
    </lineage>
</organism>
<accession>M5TXH1</accession>
<evidence type="ECO:0000313" key="3">
    <source>
        <dbReference type="Proteomes" id="UP000011885"/>
    </source>
</evidence>
<protein>
    <submittedName>
        <fullName evidence="2">Putative secreted protein</fullName>
    </submittedName>
</protein>
<dbReference type="RefSeq" id="WP_008683639.1">
    <property type="nucleotide sequence ID" value="NZ_ANOH01000319.1"/>
</dbReference>
<sequence>MWHCSKFVLLLGGFFSIWNASAVAGAETVTRQGVHLRLTSDVADERLLDDLVSAFDAAVPQWLAFWGFPADRATGWRIDGFLMEDVDAFRRDGKLPGHIPDFKNGFATPDAIWIQRQSSIYYNRHLVLHEGVHALAFELFGGGGPSWYMEGTAELLATHRDRSEALRSGFSGAEAGLLAQAETSFRVNELPRRREDSSMWGRYRVIEKRRESGSLPTLASVMKLPTNLQGDVNSYAWCWAASLMLTAYPETRDAFIAAARNGRDQSPSFTTRFYREIGDQWPAVRARWRVWMDDLEYGFDRDAYRVNLSTDDPRYDGAPVNLAVDSRRGWQSTGVWFPAGTVRVQASGQCVVVAEATLQQDSDDDPNAIVHRDWISTPAGITVRYHRGAPIGQLQVCVLPIPSSGDKQTAPLRVQSLNTAPNGAVRSNVSGVVSGTVAFREVQIDRPSWLLFRINDVPGEIGRYQRADNRGEYQVQVSR</sequence>
<dbReference type="Proteomes" id="UP000011885">
    <property type="component" value="Unassembled WGS sequence"/>
</dbReference>
<feature type="chain" id="PRO_5004073001" evidence="1">
    <location>
        <begin position="23"/>
        <end position="479"/>
    </location>
</feature>
<evidence type="ECO:0000256" key="1">
    <source>
        <dbReference type="SAM" id="SignalP"/>
    </source>
</evidence>
<dbReference type="EMBL" id="ANOH01000319">
    <property type="protein sequence ID" value="EMI53885.1"/>
    <property type="molecule type" value="Genomic_DNA"/>
</dbReference>
<keyword evidence="3" id="KW-1185">Reference proteome</keyword>
<dbReference type="Gene3D" id="2.60.120.430">
    <property type="entry name" value="Galactose-binding lectin"/>
    <property type="match status" value="1"/>
</dbReference>
<reference evidence="2 3" key="1">
    <citation type="journal article" date="2013" name="Mar. Genomics">
        <title>Expression of sulfatases in Rhodopirellula baltica and the diversity of sulfatases in the genus Rhodopirellula.</title>
        <authorList>
            <person name="Wegner C.E."/>
            <person name="Richter-Heitmann T."/>
            <person name="Klindworth A."/>
            <person name="Klockow C."/>
            <person name="Richter M."/>
            <person name="Achstetter T."/>
            <person name="Glockner F.O."/>
            <person name="Harder J."/>
        </authorList>
    </citation>
    <scope>NUCLEOTIDE SEQUENCE [LARGE SCALE GENOMIC DNA]</scope>
    <source>
        <strain evidence="2 3">SM41</strain>
    </source>
</reference>
<evidence type="ECO:0000313" key="2">
    <source>
        <dbReference type="EMBL" id="EMI53885.1"/>
    </source>
</evidence>
<name>M5TXH1_9BACT</name>